<dbReference type="HOGENOM" id="CLU_2075214_0_0_1"/>
<sequence length="118" mass="13909">MTMPEDLDFDTVRDNIKTDKELSVINSNTQLPELMTLSKLLNEFGKAVRTTIYNMLLLEFAQTKDRLREAFEEPAFVKTYSMVMKLKKALEDLKKKLGRKLRTATSQDENREKYRKDR</sequence>
<evidence type="ECO:0000313" key="2">
    <source>
        <dbReference type="Proteomes" id="UP000008068"/>
    </source>
</evidence>
<evidence type="ECO:0000313" key="1">
    <source>
        <dbReference type="EMBL" id="EGT42216.1"/>
    </source>
</evidence>
<proteinExistence type="predicted"/>
<dbReference type="EMBL" id="GL380008">
    <property type="protein sequence ID" value="EGT42216.1"/>
    <property type="molecule type" value="Genomic_DNA"/>
</dbReference>
<accession>G0P158</accession>
<gene>
    <name evidence="1" type="ORF">CAEBREN_24171</name>
</gene>
<reference evidence="2" key="1">
    <citation type="submission" date="2011-07" db="EMBL/GenBank/DDBJ databases">
        <authorList>
            <consortium name="Caenorhabditis brenneri Sequencing and Analysis Consortium"/>
            <person name="Wilson R.K."/>
        </authorList>
    </citation>
    <scope>NUCLEOTIDE SEQUENCE [LARGE SCALE GENOMIC DNA]</scope>
    <source>
        <strain evidence="2">PB2801</strain>
    </source>
</reference>
<protein>
    <submittedName>
        <fullName evidence="1">Uncharacterized protein</fullName>
    </submittedName>
</protein>
<dbReference type="InParanoid" id="G0P158"/>
<organism evidence="2">
    <name type="scientific">Caenorhabditis brenneri</name>
    <name type="common">Nematode worm</name>
    <dbReference type="NCBI Taxonomy" id="135651"/>
    <lineage>
        <taxon>Eukaryota</taxon>
        <taxon>Metazoa</taxon>
        <taxon>Ecdysozoa</taxon>
        <taxon>Nematoda</taxon>
        <taxon>Chromadorea</taxon>
        <taxon>Rhabditida</taxon>
        <taxon>Rhabditina</taxon>
        <taxon>Rhabditomorpha</taxon>
        <taxon>Rhabditoidea</taxon>
        <taxon>Rhabditidae</taxon>
        <taxon>Peloderinae</taxon>
        <taxon>Caenorhabditis</taxon>
    </lineage>
</organism>
<dbReference type="AlphaFoldDB" id="G0P158"/>
<dbReference type="Gene3D" id="2.60.120.650">
    <property type="entry name" value="Cupin"/>
    <property type="match status" value="1"/>
</dbReference>
<keyword evidence="2" id="KW-1185">Reference proteome</keyword>
<dbReference type="Proteomes" id="UP000008068">
    <property type="component" value="Unassembled WGS sequence"/>
</dbReference>
<name>G0P158_CAEBE</name>